<dbReference type="OrthoDB" id="5979581at2759"/>
<dbReference type="AlphaFoldDB" id="A0A2K0W9Q2"/>
<proteinExistence type="predicted"/>
<dbReference type="EMBL" id="MTQA01000094">
    <property type="protein sequence ID" value="PNP79012.1"/>
    <property type="molecule type" value="Genomic_DNA"/>
</dbReference>
<dbReference type="STRING" id="42673.A0A2K0W9Q2"/>
<evidence type="ECO:0000313" key="3">
    <source>
        <dbReference type="Proteomes" id="UP000236664"/>
    </source>
</evidence>
<protein>
    <submittedName>
        <fullName evidence="2">Uncharacterized protein</fullName>
    </submittedName>
</protein>
<sequence>MNQIPTPDSPPVGSTQPAPPIQEPILEEPEAEDWGDYVDSDEEPDVEFACEDINLYPRGFCYPISIALMANTEYSSFPSKDQT</sequence>
<accession>A0A2K0W9Q2</accession>
<gene>
    <name evidence="2" type="ORF">FNYG_07674</name>
</gene>
<reference evidence="2 3" key="1">
    <citation type="submission" date="2017-06" db="EMBL/GenBank/DDBJ databases">
        <title>Genome of Fusarium nygamai isolate CS10214.</title>
        <authorList>
            <person name="Gardiner D.M."/>
            <person name="Obanor F."/>
            <person name="Kazan K."/>
        </authorList>
    </citation>
    <scope>NUCLEOTIDE SEQUENCE [LARGE SCALE GENOMIC DNA]</scope>
    <source>
        <strain evidence="2 3">CS10214</strain>
    </source>
</reference>
<keyword evidence="3" id="KW-1185">Reference proteome</keyword>
<name>A0A2K0W9Q2_GIBNY</name>
<dbReference type="Proteomes" id="UP000236664">
    <property type="component" value="Unassembled WGS sequence"/>
</dbReference>
<comment type="caution">
    <text evidence="2">The sequence shown here is derived from an EMBL/GenBank/DDBJ whole genome shotgun (WGS) entry which is preliminary data.</text>
</comment>
<feature type="region of interest" description="Disordered" evidence="1">
    <location>
        <begin position="1"/>
        <end position="23"/>
    </location>
</feature>
<evidence type="ECO:0000313" key="2">
    <source>
        <dbReference type="EMBL" id="PNP79012.1"/>
    </source>
</evidence>
<organism evidence="2 3">
    <name type="scientific">Gibberella nygamai</name>
    <name type="common">Bean root rot disease fungus</name>
    <name type="synonym">Fusarium nygamai</name>
    <dbReference type="NCBI Taxonomy" id="42673"/>
    <lineage>
        <taxon>Eukaryota</taxon>
        <taxon>Fungi</taxon>
        <taxon>Dikarya</taxon>
        <taxon>Ascomycota</taxon>
        <taxon>Pezizomycotina</taxon>
        <taxon>Sordariomycetes</taxon>
        <taxon>Hypocreomycetidae</taxon>
        <taxon>Hypocreales</taxon>
        <taxon>Nectriaceae</taxon>
        <taxon>Fusarium</taxon>
        <taxon>Fusarium fujikuroi species complex</taxon>
    </lineage>
</organism>
<evidence type="ECO:0000256" key="1">
    <source>
        <dbReference type="SAM" id="MobiDB-lite"/>
    </source>
</evidence>